<name>A0A0L0VFJ6_9BASI</name>
<accession>A0A0L0VFJ6</accession>
<sequence>MSEKKREANNNFPPCLCSNCDPKSAEDLISALKHLTVDNFKENILNRELTFTVPVPPAPPKVTKPQSCITKKTGKHCLDGELENLAGALVEKFQQYFNGQIDAGHSEFRPRGHFRLSTARQTAVTHQNGFSLEQLEKVIGGEVIDGQMPVLHAELEAHVKTQPFLYY</sequence>
<reference evidence="2" key="1">
    <citation type="submission" date="2014-03" db="EMBL/GenBank/DDBJ databases">
        <title>The Genome Sequence of Puccinia striiformis f. sp. tritici PST-78.</title>
        <authorList>
            <consortium name="The Broad Institute Genome Sequencing Platform"/>
            <person name="Cuomo C."/>
            <person name="Hulbert S."/>
            <person name="Chen X."/>
            <person name="Walker B."/>
            <person name="Young S.K."/>
            <person name="Zeng Q."/>
            <person name="Gargeya S."/>
            <person name="Fitzgerald M."/>
            <person name="Haas B."/>
            <person name="Abouelleil A."/>
            <person name="Alvarado L."/>
            <person name="Arachchi H.M."/>
            <person name="Berlin A.M."/>
            <person name="Chapman S.B."/>
            <person name="Goldberg J."/>
            <person name="Griggs A."/>
            <person name="Gujja S."/>
            <person name="Hansen M."/>
            <person name="Howarth C."/>
            <person name="Imamovic A."/>
            <person name="Larimer J."/>
            <person name="McCowan C."/>
            <person name="Montmayeur A."/>
            <person name="Murphy C."/>
            <person name="Neiman D."/>
            <person name="Pearson M."/>
            <person name="Priest M."/>
            <person name="Roberts A."/>
            <person name="Saif S."/>
            <person name="Shea T."/>
            <person name="Sisk P."/>
            <person name="Sykes S."/>
            <person name="Wortman J."/>
            <person name="Nusbaum C."/>
            <person name="Birren B."/>
        </authorList>
    </citation>
    <scope>NUCLEOTIDE SEQUENCE [LARGE SCALE GENOMIC DNA]</scope>
    <source>
        <strain evidence="2">race PST-78</strain>
    </source>
</reference>
<dbReference type="Proteomes" id="UP000054564">
    <property type="component" value="Unassembled WGS sequence"/>
</dbReference>
<keyword evidence="2" id="KW-1185">Reference proteome</keyword>
<evidence type="ECO:0000313" key="1">
    <source>
        <dbReference type="EMBL" id="KNE98062.1"/>
    </source>
</evidence>
<gene>
    <name evidence="1" type="ORF">PSTG_08736</name>
</gene>
<dbReference type="EMBL" id="AJIL01000061">
    <property type="protein sequence ID" value="KNE98062.1"/>
    <property type="molecule type" value="Genomic_DNA"/>
</dbReference>
<evidence type="ECO:0000313" key="2">
    <source>
        <dbReference type="Proteomes" id="UP000054564"/>
    </source>
</evidence>
<protein>
    <submittedName>
        <fullName evidence="1">Uncharacterized protein</fullName>
    </submittedName>
</protein>
<organism evidence="1 2">
    <name type="scientific">Puccinia striiformis f. sp. tritici PST-78</name>
    <dbReference type="NCBI Taxonomy" id="1165861"/>
    <lineage>
        <taxon>Eukaryota</taxon>
        <taxon>Fungi</taxon>
        <taxon>Dikarya</taxon>
        <taxon>Basidiomycota</taxon>
        <taxon>Pucciniomycotina</taxon>
        <taxon>Pucciniomycetes</taxon>
        <taxon>Pucciniales</taxon>
        <taxon>Pucciniaceae</taxon>
        <taxon>Puccinia</taxon>
    </lineage>
</organism>
<proteinExistence type="predicted"/>
<dbReference type="AlphaFoldDB" id="A0A0L0VFJ6"/>
<comment type="caution">
    <text evidence="1">The sequence shown here is derived from an EMBL/GenBank/DDBJ whole genome shotgun (WGS) entry which is preliminary data.</text>
</comment>